<sequence>MLQLHNIVQFLINLVGIRVRLILTLFLFLISFSGFSQQFFGQVYQHVHDEKCAAVPMEKYIEDHVGVLGSREYFESWMEGQIEDQRKAPSIQRSLENEVRVIPVVVHVVHNGEDIGVGNNIPEIQILNQIRTLNEDFRRLNPDTINTSSIFRDVAADSRIEFVLAKQDPDGLPTSGIIRVEGTKNNYTAISDAQLLSQFSYWPAEEYLNIWVAPIAGNVLGWASPPLANLPGLGAIVFPREIDGVYVTSRWFGQDGNADSRARGRTLTHEIGHFLGLRHIWGDGNCSVDDFVDDTPNQDGPNFLCRIDNSRFTCESQDMSENYMDYTTDACMNIFTRGQVERFDAVLASSPRRASLVNNRATEEPILLPNNLSIDRLINPSDLICDVNIIPELLLRNRGENTITSARIEILLNGNVIEVKDFELSLSLGDTTRVFFAPIQLSGSDDEFIATITQVNGIIDPEIVNKTVTSNPIIQPTITLPYTFSFSDLNDLWIIRNPDDSLTWEVGELNLDGNIQQVLQLRNYEYEAFNELDFLISPQINLNEFPNAQVTFRMAYAPYNAQGFGDDLIVAISDDCGNTFSIPTAPYNKDRQFLQTSNPTLDFFIPTRENQFRKEIVNLAPFADMGNVRIAIINRNGYGNNIYVKDIEILPEAEFRYKVDLVELITPSPVSTGEHEQETVRAVNTGNLPVDAFIFRRRLGQGTAVSYIGRGIGLEPGDSININVPRGPIGSDVSRLTYSVDFPNFDQNPDNSDELTRFVLINSNFTRIPFRQNFNNTTQIAPWVAINPESNNNNWILTPLQTEGFGSNLIRLEEFETDNSYWLGSPLFDLSEAIQASIFFDFASGQIAESTILKVMASRNGGETYTEVFRKTGSDLNTALSAEANPNQRGDFERQFINLTEYAGSDNIRVAIVLENAEVENSTAYIDNIELFLSANPQPVDPGLGNTIIYPNPAREVFNIVFNLQTFENVNIQITSVAGQLVHDVNYPNTLNQTYTFSSQLFSKGLFIVKITSNSITETRKLIIH</sequence>
<evidence type="ECO:0000256" key="8">
    <source>
        <dbReference type="ARBA" id="ARBA00023157"/>
    </source>
</evidence>
<keyword evidence="8" id="KW-1015">Disulfide bond</keyword>
<keyword evidence="7" id="KW-0482">Metalloprotease</keyword>
<dbReference type="InterPro" id="IPR024079">
    <property type="entry name" value="MetalloPept_cat_dom_sf"/>
</dbReference>
<evidence type="ECO:0000256" key="7">
    <source>
        <dbReference type="ARBA" id="ARBA00023049"/>
    </source>
</evidence>
<evidence type="ECO:0000256" key="2">
    <source>
        <dbReference type="ARBA" id="ARBA00022670"/>
    </source>
</evidence>
<evidence type="ECO:0000256" key="4">
    <source>
        <dbReference type="ARBA" id="ARBA00022729"/>
    </source>
</evidence>
<dbReference type="GO" id="GO:0008237">
    <property type="term" value="F:metallopeptidase activity"/>
    <property type="evidence" value="ECO:0007669"/>
    <property type="project" value="UniProtKB-KW"/>
</dbReference>
<dbReference type="OrthoDB" id="6278496at2"/>
<dbReference type="AlphaFoldDB" id="A0A2T0WVQ1"/>
<evidence type="ECO:0000256" key="6">
    <source>
        <dbReference type="ARBA" id="ARBA00022833"/>
    </source>
</evidence>
<evidence type="ECO:0000256" key="1">
    <source>
        <dbReference type="ARBA" id="ARBA00008721"/>
    </source>
</evidence>
<organism evidence="11 12">
    <name type="scientific">Mongoliibacter ruber</name>
    <dbReference type="NCBI Taxonomy" id="1750599"/>
    <lineage>
        <taxon>Bacteria</taxon>
        <taxon>Pseudomonadati</taxon>
        <taxon>Bacteroidota</taxon>
        <taxon>Cytophagia</taxon>
        <taxon>Cytophagales</taxon>
        <taxon>Cyclobacteriaceae</taxon>
        <taxon>Mongoliibacter</taxon>
    </lineage>
</organism>
<dbReference type="GO" id="GO:0006508">
    <property type="term" value="P:proteolysis"/>
    <property type="evidence" value="ECO:0007669"/>
    <property type="project" value="UniProtKB-KW"/>
</dbReference>
<name>A0A2T0WVQ1_9BACT</name>
<dbReference type="NCBIfam" id="TIGR04183">
    <property type="entry name" value="Por_Secre_tail"/>
    <property type="match status" value="1"/>
</dbReference>
<dbReference type="PANTHER" id="PTHR47466:SF1">
    <property type="entry name" value="METALLOPROTEASE MEP1 (AFU_ORTHOLOGUE AFUA_1G07730)-RELATED"/>
    <property type="match status" value="1"/>
</dbReference>
<dbReference type="Gene3D" id="2.60.120.200">
    <property type="match status" value="2"/>
</dbReference>
<keyword evidence="12" id="KW-1185">Reference proteome</keyword>
<keyword evidence="2" id="KW-0645">Protease</keyword>
<dbReference type="Pfam" id="PF05572">
    <property type="entry name" value="Peptidase_M43"/>
    <property type="match status" value="1"/>
</dbReference>
<feature type="domain" description="Peptidase M43 pregnancy-associated plasma-A" evidence="9">
    <location>
        <begin position="201"/>
        <end position="348"/>
    </location>
</feature>
<keyword evidence="4" id="KW-0732">Signal</keyword>
<comment type="caution">
    <text evidence="11">The sequence shown here is derived from an EMBL/GenBank/DDBJ whole genome shotgun (WGS) entry which is preliminary data.</text>
</comment>
<protein>
    <submittedName>
        <fullName evidence="11">Putative secreted protein (Por secretion system target)</fullName>
    </submittedName>
</protein>
<keyword evidence="3" id="KW-0479">Metal-binding</keyword>
<dbReference type="PANTHER" id="PTHR47466">
    <property type="match status" value="1"/>
</dbReference>
<feature type="domain" description="Secretion system C-terminal sorting" evidence="10">
    <location>
        <begin position="949"/>
        <end position="1024"/>
    </location>
</feature>
<dbReference type="InterPro" id="IPR008754">
    <property type="entry name" value="Peptidase_M43"/>
</dbReference>
<evidence type="ECO:0000313" key="12">
    <source>
        <dbReference type="Proteomes" id="UP000238157"/>
    </source>
</evidence>
<dbReference type="Gene3D" id="3.40.390.10">
    <property type="entry name" value="Collagenase (Catalytic Domain)"/>
    <property type="match status" value="1"/>
</dbReference>
<evidence type="ECO:0000259" key="10">
    <source>
        <dbReference type="Pfam" id="PF18962"/>
    </source>
</evidence>
<evidence type="ECO:0000259" key="9">
    <source>
        <dbReference type="Pfam" id="PF05572"/>
    </source>
</evidence>
<keyword evidence="6" id="KW-0862">Zinc</keyword>
<dbReference type="SUPFAM" id="SSF55486">
    <property type="entry name" value="Metalloproteases ('zincins'), catalytic domain"/>
    <property type="match status" value="1"/>
</dbReference>
<evidence type="ECO:0000256" key="5">
    <source>
        <dbReference type="ARBA" id="ARBA00022801"/>
    </source>
</evidence>
<gene>
    <name evidence="11" type="ORF">CLW00_101425</name>
</gene>
<keyword evidence="5" id="KW-0378">Hydrolase</keyword>
<comment type="similarity">
    <text evidence="1">Belongs to the peptidase M43B family.</text>
</comment>
<reference evidence="11 12" key="1">
    <citation type="submission" date="2018-03" db="EMBL/GenBank/DDBJ databases">
        <title>Genomic Encyclopedia of Archaeal and Bacterial Type Strains, Phase II (KMG-II): from individual species to whole genera.</title>
        <authorList>
            <person name="Goeker M."/>
        </authorList>
    </citation>
    <scope>NUCLEOTIDE SEQUENCE [LARGE SCALE GENOMIC DNA]</scope>
    <source>
        <strain evidence="11 12">DSM 27929</strain>
    </source>
</reference>
<dbReference type="Pfam" id="PF18962">
    <property type="entry name" value="Por_Secre_tail"/>
    <property type="match status" value="1"/>
</dbReference>
<evidence type="ECO:0000256" key="3">
    <source>
        <dbReference type="ARBA" id="ARBA00022723"/>
    </source>
</evidence>
<dbReference type="NCBIfam" id="NF038128">
    <property type="entry name" value="choice_anch_J"/>
    <property type="match status" value="1"/>
</dbReference>
<proteinExistence type="inferred from homology"/>
<dbReference type="EMBL" id="PVTR01000001">
    <property type="protein sequence ID" value="PRY90760.1"/>
    <property type="molecule type" value="Genomic_DNA"/>
</dbReference>
<dbReference type="GO" id="GO:0046872">
    <property type="term" value="F:metal ion binding"/>
    <property type="evidence" value="ECO:0007669"/>
    <property type="project" value="UniProtKB-KW"/>
</dbReference>
<dbReference type="Proteomes" id="UP000238157">
    <property type="component" value="Unassembled WGS sequence"/>
</dbReference>
<accession>A0A2T0WVQ1</accession>
<dbReference type="InterPro" id="IPR026444">
    <property type="entry name" value="Secre_tail"/>
</dbReference>
<evidence type="ECO:0000313" key="11">
    <source>
        <dbReference type="EMBL" id="PRY90760.1"/>
    </source>
</evidence>